<proteinExistence type="predicted"/>
<dbReference type="Proteomes" id="UP000814128">
    <property type="component" value="Unassembled WGS sequence"/>
</dbReference>
<name>A0ACB8QZJ7_9AGAM</name>
<evidence type="ECO:0000313" key="2">
    <source>
        <dbReference type="Proteomes" id="UP000814128"/>
    </source>
</evidence>
<reference evidence="1" key="1">
    <citation type="submission" date="2021-02" db="EMBL/GenBank/DDBJ databases">
        <authorList>
            <consortium name="DOE Joint Genome Institute"/>
            <person name="Ahrendt S."/>
            <person name="Looney B.P."/>
            <person name="Miyauchi S."/>
            <person name="Morin E."/>
            <person name="Drula E."/>
            <person name="Courty P.E."/>
            <person name="Chicoki N."/>
            <person name="Fauchery L."/>
            <person name="Kohler A."/>
            <person name="Kuo A."/>
            <person name="Labutti K."/>
            <person name="Pangilinan J."/>
            <person name="Lipzen A."/>
            <person name="Riley R."/>
            <person name="Andreopoulos W."/>
            <person name="He G."/>
            <person name="Johnson J."/>
            <person name="Barry K.W."/>
            <person name="Grigoriev I.V."/>
            <person name="Nagy L."/>
            <person name="Hibbett D."/>
            <person name="Henrissat B."/>
            <person name="Matheny P.B."/>
            <person name="Labbe J."/>
            <person name="Martin F."/>
        </authorList>
    </citation>
    <scope>NUCLEOTIDE SEQUENCE</scope>
    <source>
        <strain evidence="1">EC-137</strain>
    </source>
</reference>
<protein>
    <submittedName>
        <fullName evidence="1">Uncharacterized protein</fullName>
    </submittedName>
</protein>
<organism evidence="1 2">
    <name type="scientific">Vararia minispora EC-137</name>
    <dbReference type="NCBI Taxonomy" id="1314806"/>
    <lineage>
        <taxon>Eukaryota</taxon>
        <taxon>Fungi</taxon>
        <taxon>Dikarya</taxon>
        <taxon>Basidiomycota</taxon>
        <taxon>Agaricomycotina</taxon>
        <taxon>Agaricomycetes</taxon>
        <taxon>Russulales</taxon>
        <taxon>Lachnocladiaceae</taxon>
        <taxon>Vararia</taxon>
    </lineage>
</organism>
<accession>A0ACB8QZJ7</accession>
<keyword evidence="2" id="KW-1185">Reference proteome</keyword>
<reference evidence="1" key="2">
    <citation type="journal article" date="2022" name="New Phytol.">
        <title>Evolutionary transition to the ectomycorrhizal habit in the genomes of a hyperdiverse lineage of mushroom-forming fungi.</title>
        <authorList>
            <person name="Looney B."/>
            <person name="Miyauchi S."/>
            <person name="Morin E."/>
            <person name="Drula E."/>
            <person name="Courty P.E."/>
            <person name="Kohler A."/>
            <person name="Kuo A."/>
            <person name="LaButti K."/>
            <person name="Pangilinan J."/>
            <person name="Lipzen A."/>
            <person name="Riley R."/>
            <person name="Andreopoulos W."/>
            <person name="He G."/>
            <person name="Johnson J."/>
            <person name="Nolan M."/>
            <person name="Tritt A."/>
            <person name="Barry K.W."/>
            <person name="Grigoriev I.V."/>
            <person name="Nagy L.G."/>
            <person name="Hibbett D."/>
            <person name="Henrissat B."/>
            <person name="Matheny P.B."/>
            <person name="Labbe J."/>
            <person name="Martin F.M."/>
        </authorList>
    </citation>
    <scope>NUCLEOTIDE SEQUENCE</scope>
    <source>
        <strain evidence="1">EC-137</strain>
    </source>
</reference>
<gene>
    <name evidence="1" type="ORF">K488DRAFT_81933</name>
</gene>
<evidence type="ECO:0000313" key="1">
    <source>
        <dbReference type="EMBL" id="KAI0036691.1"/>
    </source>
</evidence>
<sequence length="518" mass="57115">MAPQVGIDPPTETTHLLSRATTPSTAESSPSRFASLRPAISPAVSHLRTHGFRSFGENNGDSLDTADDAERAAYDLIVLLQLYIQTTRLATDGQDIWDEWAAGLNREDERKQIQQLIGTIWDQFISTARSSEELEVCLWTAFPLEKGGSRYVRVVDMVQDHQAPPFLLSHGLVTASLMRTWHSGLAVYPPDSTASHLRRVLERAVTPRILHALDLIVQFLYLGLLANYVLYPPSRPVVTVDNASVDTREILLLIYAMSNVLGLLNYILPCLLVALAFLSSLPASPVPGDGAYSTLLIGLFLHIILLHLPRAPNPCLLSPGTILPLSTLFFHEFSWTLYPAMLFFTPAFLVSLYLLTLSLVADSPVIPPSPGPSITAYLMVAPMEVREAFLALVVTILILMVFSACLLVLFSSSMRTSTNKWDHYSPSVGNKARRIFLAAIIRYVSPHYFPPPFNLLPVIFLYIPAGVLHLYGKRGLRAVRVIEAVFWWPTVGTCALVIAGCGLLVSSLSHLLDPARRA</sequence>
<comment type="caution">
    <text evidence="1">The sequence shown here is derived from an EMBL/GenBank/DDBJ whole genome shotgun (WGS) entry which is preliminary data.</text>
</comment>
<dbReference type="EMBL" id="MU273469">
    <property type="protein sequence ID" value="KAI0036691.1"/>
    <property type="molecule type" value="Genomic_DNA"/>
</dbReference>